<comment type="caution">
    <text evidence="2">The sequence shown here is derived from an EMBL/GenBank/DDBJ whole genome shotgun (WGS) entry which is preliminary data.</text>
</comment>
<evidence type="ECO:0000259" key="1">
    <source>
        <dbReference type="Pfam" id="PF02557"/>
    </source>
</evidence>
<sequence>MTYTQLTGLSTQHLSFVNPHRQLHHDCISSFKALEIAARKAGFTLTIASSFRDFERQLMIWNNKFTGIRPILGTDSKVLDTNKMSDIEKIHAIMRWSALPGGSRHHWGTDLDVYASNHLPKGVTLQLEPWEYETGHQKEFSLWLFENAPKYGFFFPYKHDKKGVAIEPWHLSYKTTSDKYMSQLTPEHLRQAWRDVELAGKESIIKHIDILFHRYIMNINKE</sequence>
<dbReference type="PANTHER" id="PTHR34385:SF1">
    <property type="entry name" value="PEPTIDOGLYCAN L-ALANYL-D-GLUTAMATE ENDOPEPTIDASE CWLK"/>
    <property type="match status" value="1"/>
</dbReference>
<reference evidence="2 3" key="1">
    <citation type="submission" date="2016-06" db="EMBL/GenBank/DDBJ databases">
        <authorList>
            <person name="Kjaerup R.B."/>
            <person name="Dalgaard T.S."/>
            <person name="Juul-Madsen H.R."/>
        </authorList>
    </citation>
    <scope>NUCLEOTIDE SEQUENCE [LARGE SCALE GENOMIC DNA]</scope>
    <source>
        <strain evidence="2 3">1S159</strain>
    </source>
</reference>
<evidence type="ECO:0000313" key="2">
    <source>
        <dbReference type="EMBL" id="OCH20563.1"/>
    </source>
</evidence>
<dbReference type="OrthoDB" id="9792074at2"/>
<feature type="domain" description="D-alanyl-D-alanine carboxypeptidase-like core" evidence="1">
    <location>
        <begin position="21"/>
        <end position="174"/>
    </location>
</feature>
<dbReference type="InterPro" id="IPR003709">
    <property type="entry name" value="VanY-like_core_dom"/>
</dbReference>
<dbReference type="GO" id="GO:0006508">
    <property type="term" value="P:proteolysis"/>
    <property type="evidence" value="ECO:0007669"/>
    <property type="project" value="InterPro"/>
</dbReference>
<evidence type="ECO:0000313" key="3">
    <source>
        <dbReference type="Proteomes" id="UP000093523"/>
    </source>
</evidence>
<dbReference type="GO" id="GO:0008233">
    <property type="term" value="F:peptidase activity"/>
    <property type="evidence" value="ECO:0007669"/>
    <property type="project" value="InterPro"/>
</dbReference>
<dbReference type="PANTHER" id="PTHR34385">
    <property type="entry name" value="D-ALANYL-D-ALANINE CARBOXYPEPTIDASE"/>
    <property type="match status" value="1"/>
</dbReference>
<dbReference type="STRING" id="688.A6E04_15365"/>
<dbReference type="InterPro" id="IPR009045">
    <property type="entry name" value="Zn_M74/Hedgehog-like"/>
</dbReference>
<dbReference type="AlphaFoldDB" id="A0A1B9NY13"/>
<dbReference type="InterPro" id="IPR052179">
    <property type="entry name" value="DD-CPase-like"/>
</dbReference>
<name>A0A1B9NY13_ALILO</name>
<dbReference type="RefSeq" id="WP_065611600.1">
    <property type="nucleotide sequence ID" value="NZ_CAWMPN010000012.1"/>
</dbReference>
<dbReference type="EMBL" id="MAJU01000012">
    <property type="protein sequence ID" value="OCH20563.1"/>
    <property type="molecule type" value="Genomic_DNA"/>
</dbReference>
<dbReference type="SUPFAM" id="SSF55166">
    <property type="entry name" value="Hedgehog/DD-peptidase"/>
    <property type="match status" value="1"/>
</dbReference>
<accession>A0A1B9NY13</accession>
<dbReference type="Proteomes" id="UP000093523">
    <property type="component" value="Unassembled WGS sequence"/>
</dbReference>
<gene>
    <name evidence="2" type="ORF">A6E04_15365</name>
</gene>
<dbReference type="CDD" id="cd14847">
    <property type="entry name" value="DD-carboxypeptidase_like"/>
    <property type="match status" value="1"/>
</dbReference>
<dbReference type="Gene3D" id="3.30.1380.10">
    <property type="match status" value="1"/>
</dbReference>
<organism evidence="2 3">
    <name type="scientific">Aliivibrio logei</name>
    <name type="common">Vibrio logei</name>
    <dbReference type="NCBI Taxonomy" id="688"/>
    <lineage>
        <taxon>Bacteria</taxon>
        <taxon>Pseudomonadati</taxon>
        <taxon>Pseudomonadota</taxon>
        <taxon>Gammaproteobacteria</taxon>
        <taxon>Vibrionales</taxon>
        <taxon>Vibrionaceae</taxon>
        <taxon>Aliivibrio</taxon>
    </lineage>
</organism>
<dbReference type="Pfam" id="PF02557">
    <property type="entry name" value="VanY"/>
    <property type="match status" value="1"/>
</dbReference>
<proteinExistence type="predicted"/>
<protein>
    <submittedName>
        <fullName evidence="2">Peptidase M15</fullName>
    </submittedName>
</protein>